<organism evidence="1">
    <name type="scientific">marine sediment metagenome</name>
    <dbReference type="NCBI Taxonomy" id="412755"/>
    <lineage>
        <taxon>unclassified sequences</taxon>
        <taxon>metagenomes</taxon>
        <taxon>ecological metagenomes</taxon>
    </lineage>
</organism>
<gene>
    <name evidence="1" type="ORF">LCGC14_0984150</name>
</gene>
<comment type="caution">
    <text evidence="1">The sequence shown here is derived from an EMBL/GenBank/DDBJ whole genome shotgun (WGS) entry which is preliminary data.</text>
</comment>
<proteinExistence type="predicted"/>
<dbReference type="AlphaFoldDB" id="A0A0F9RED1"/>
<reference evidence="1" key="1">
    <citation type="journal article" date="2015" name="Nature">
        <title>Complex archaea that bridge the gap between prokaryotes and eukaryotes.</title>
        <authorList>
            <person name="Spang A."/>
            <person name="Saw J.H."/>
            <person name="Jorgensen S.L."/>
            <person name="Zaremba-Niedzwiedzka K."/>
            <person name="Martijn J."/>
            <person name="Lind A.E."/>
            <person name="van Eijk R."/>
            <person name="Schleper C."/>
            <person name="Guy L."/>
            <person name="Ettema T.J."/>
        </authorList>
    </citation>
    <scope>NUCLEOTIDE SEQUENCE</scope>
</reference>
<protein>
    <submittedName>
        <fullName evidence="1">Uncharacterized protein</fullName>
    </submittedName>
</protein>
<name>A0A0F9RED1_9ZZZZ</name>
<evidence type="ECO:0000313" key="1">
    <source>
        <dbReference type="EMBL" id="KKN15628.1"/>
    </source>
</evidence>
<sequence length="624" mass="71730">MAVKNPKTYGDYWFAKQVEASEIFDEVKEQAFAPFFEAVLDQFSDIEDIPLSLVALMQNLKAPETAGFGGFALGVGVEMIDETLHTLMNPMMKMMGRSINRRALETWLTSTEANTLFRRDKIDRSYWDLITKSEGYETVIGKQKYQAEMPFPSIPDIITYARYHGDPNNPWSAVNDRIDIDAVDFPVWDWLALQRLNTLQIQTLFKRGLIDNTTTNYKLAEAGWRGEDIDYIKQTAWSVPNAMLWVQGNLHSGVGLSEILQNISKADINPLYAQTYLDGILTKPNPQDLIAYELRNDPNLSNLPKMLQRIGIHPEYTDIYKTLAYPIPPVADLITMAVREAFTPSVAAKFGQYQDFPDAFEQFAKMKGLTPEWAKRYWASHWSLPSARQGFEMLHRGVIDFGELDMLLRALDVMPFWRNKLTSIAYRRMTRVDIRRMYKMGVINQSDVLAAYLELGYNQSDAQRMTQFTVLWALPPHASITRSDILTAYKRRMIDRAEASQLLADMGENEFHRGFMLDAVDYKKALEVTDIRIKGIGNLYIEHIYDENKVIEELSKLDLPSDEINLLMEKWYFEIQGQTPRLWTNSQTLGFAKEGLITKDRAKAELKALGYDGEHINIYMESIL</sequence>
<dbReference type="EMBL" id="LAZR01003694">
    <property type="protein sequence ID" value="KKN15628.1"/>
    <property type="molecule type" value="Genomic_DNA"/>
</dbReference>
<accession>A0A0F9RED1</accession>